<dbReference type="Gene3D" id="3.10.580.10">
    <property type="entry name" value="CBS-domain"/>
    <property type="match status" value="2"/>
</dbReference>
<keyword evidence="5" id="KW-1185">Reference proteome</keyword>
<dbReference type="SMART" id="SM00116">
    <property type="entry name" value="CBS"/>
    <property type="match status" value="2"/>
</dbReference>
<protein>
    <recommendedName>
        <fullName evidence="3">CBS domain-containing protein</fullName>
    </recommendedName>
</protein>
<dbReference type="SUPFAM" id="SSF54631">
    <property type="entry name" value="CBS-domain pair"/>
    <property type="match status" value="1"/>
</dbReference>
<evidence type="ECO:0000313" key="5">
    <source>
        <dbReference type="Proteomes" id="UP000187526"/>
    </source>
</evidence>
<name>A0A1R1HZ58_9RHOO</name>
<keyword evidence="1 2" id="KW-0129">CBS domain</keyword>
<dbReference type="InterPro" id="IPR000644">
    <property type="entry name" value="CBS_dom"/>
</dbReference>
<proteinExistence type="predicted"/>
<dbReference type="RefSeq" id="WP_076097505.1">
    <property type="nucleotide sequence ID" value="NZ_CAJHOB010000013.1"/>
</dbReference>
<dbReference type="Proteomes" id="UP000187526">
    <property type="component" value="Unassembled WGS sequence"/>
</dbReference>
<comment type="caution">
    <text evidence="4">The sequence shown here is derived from an EMBL/GenBank/DDBJ whole genome shotgun (WGS) entry which is preliminary data.</text>
</comment>
<dbReference type="CDD" id="cd02205">
    <property type="entry name" value="CBS_pair_SF"/>
    <property type="match status" value="1"/>
</dbReference>
<organism evidence="4 5">
    <name type="scientific">Azonexus hydrophilus</name>
    <dbReference type="NCBI Taxonomy" id="418702"/>
    <lineage>
        <taxon>Bacteria</taxon>
        <taxon>Pseudomonadati</taxon>
        <taxon>Pseudomonadota</taxon>
        <taxon>Betaproteobacteria</taxon>
        <taxon>Rhodocyclales</taxon>
        <taxon>Azonexaceae</taxon>
        <taxon>Azonexus</taxon>
    </lineage>
</organism>
<dbReference type="InterPro" id="IPR051257">
    <property type="entry name" value="Diverse_CBS-Domain"/>
</dbReference>
<feature type="domain" description="CBS" evidence="3">
    <location>
        <begin position="78"/>
        <end position="136"/>
    </location>
</feature>
<evidence type="ECO:0000259" key="3">
    <source>
        <dbReference type="PROSITE" id="PS51371"/>
    </source>
</evidence>
<feature type="domain" description="CBS" evidence="3">
    <location>
        <begin position="147"/>
        <end position="205"/>
    </location>
</feature>
<dbReference type="InterPro" id="IPR046342">
    <property type="entry name" value="CBS_dom_sf"/>
</dbReference>
<reference evidence="4 5" key="1">
    <citation type="submission" date="2016-10" db="EMBL/GenBank/DDBJ databases">
        <title>Alkaliphiles isolated from bioreactors.</title>
        <authorList>
            <person name="Salah Z."/>
            <person name="Rout S.P."/>
            <person name="Humphreys P.N."/>
        </authorList>
    </citation>
    <scope>NUCLEOTIDE SEQUENCE [LARGE SCALE GENOMIC DNA]</scope>
    <source>
        <strain evidence="4 5">ZS02</strain>
    </source>
</reference>
<dbReference type="OrthoDB" id="9811720at2"/>
<dbReference type="EMBL" id="MTHD01000009">
    <property type="protein sequence ID" value="OMG51660.1"/>
    <property type="molecule type" value="Genomic_DNA"/>
</dbReference>
<evidence type="ECO:0000256" key="2">
    <source>
        <dbReference type="PROSITE-ProRule" id="PRU00703"/>
    </source>
</evidence>
<dbReference type="STRING" id="418702.BJN45_17220"/>
<dbReference type="PANTHER" id="PTHR43080:SF2">
    <property type="entry name" value="CBS DOMAIN-CONTAINING PROTEIN"/>
    <property type="match status" value="1"/>
</dbReference>
<dbReference type="PANTHER" id="PTHR43080">
    <property type="entry name" value="CBS DOMAIN-CONTAINING PROTEIN CBSX3, MITOCHONDRIAL"/>
    <property type="match status" value="1"/>
</dbReference>
<gene>
    <name evidence="4" type="ORF">BJN45_17220</name>
</gene>
<sequence>MFSIYGMTGQVFSGTLEAMNRVYPLARARNTRGVAQEGDEIGVENMATPLQREAVRAYRRMLPDDLERGPLIHAAQIMSHPVTVLNQKNAVADAWRVFQRCGIHQAPVLDDAHRLIGMVNERDLLTVIDIDGEHVLENLQRRVSDVMTSPVVASVPVTDIRRIAAAMLEGGLSAVPIVNESEIIVGIVSRTDVLRAVMTDPPLSLWR</sequence>
<dbReference type="Pfam" id="PF00571">
    <property type="entry name" value="CBS"/>
    <property type="match status" value="2"/>
</dbReference>
<evidence type="ECO:0000256" key="1">
    <source>
        <dbReference type="ARBA" id="ARBA00023122"/>
    </source>
</evidence>
<dbReference type="PROSITE" id="PS51371">
    <property type="entry name" value="CBS"/>
    <property type="match status" value="2"/>
</dbReference>
<accession>A0A1R1HZ58</accession>
<dbReference type="AlphaFoldDB" id="A0A1R1HZ58"/>
<evidence type="ECO:0000313" key="4">
    <source>
        <dbReference type="EMBL" id="OMG51660.1"/>
    </source>
</evidence>